<comment type="caution">
    <text evidence="4">Lacks conserved residue(s) required for the propagation of feature annotation.</text>
</comment>
<dbReference type="PROSITE" id="PS51456">
    <property type="entry name" value="MYOSIN_MOTOR"/>
    <property type="match status" value="1"/>
</dbReference>
<dbReference type="InterPro" id="IPR027417">
    <property type="entry name" value="P-loop_NTPase"/>
</dbReference>
<dbReference type="InterPro" id="IPR001609">
    <property type="entry name" value="Myosin_head_motor_dom-like"/>
</dbReference>
<evidence type="ECO:0000256" key="2">
    <source>
        <dbReference type="ARBA" id="ARBA00022840"/>
    </source>
</evidence>
<reference evidence="7 8" key="1">
    <citation type="submission" date="2021-06" db="EMBL/GenBank/DDBJ databases">
        <authorList>
            <person name="Palmer J.M."/>
        </authorList>
    </citation>
    <scope>NUCLEOTIDE SEQUENCE [LARGE SCALE GENOMIC DNA]</scope>
    <source>
        <strain evidence="7 8">XC_2019</strain>
        <tissue evidence="7">Muscle</tissue>
    </source>
</reference>
<keyword evidence="4" id="KW-0518">Myosin</keyword>
<dbReference type="Gene3D" id="3.30.70.1590">
    <property type="match status" value="1"/>
</dbReference>
<dbReference type="EMBL" id="JAHRIN010058927">
    <property type="protein sequence ID" value="MEQ2211440.1"/>
    <property type="molecule type" value="Genomic_DNA"/>
</dbReference>
<dbReference type="Pfam" id="PF00612">
    <property type="entry name" value="IQ"/>
    <property type="match status" value="3"/>
</dbReference>
<sequence length="248" mass="29324">DQQKYQFGKSKIFFRAGLVAYLEKLRSDKLRSACVSIQKTIRCWLARRKYLRMRESAIIIQKHVRAHQARRRAMEAVVLLQSCVRRMMAKKELKKLKVEARSVEHFKKLNVGMENKILQLQHKINEQHKEHGELTERLSVLEKTHTTEREKQCRDIENLRRSEQEARAKAETVPSLLEQLSFLQEELENTRREKEDLEVQTKTFKERTQETIHELNMKNSLLNSNIEELNEEFSIQAQQLKGTGAIES</sequence>
<evidence type="ECO:0000256" key="5">
    <source>
        <dbReference type="SAM" id="Coils"/>
    </source>
</evidence>
<keyword evidence="2" id="KW-0067">ATP-binding</keyword>
<name>A0ABV0RT74_9TELE</name>
<keyword evidence="8" id="KW-1185">Reference proteome</keyword>
<comment type="caution">
    <text evidence="7">The sequence shown here is derived from an EMBL/GenBank/DDBJ whole genome shotgun (WGS) entry which is preliminary data.</text>
</comment>
<dbReference type="PROSITE" id="PS50096">
    <property type="entry name" value="IQ"/>
    <property type="match status" value="3"/>
</dbReference>
<keyword evidence="1" id="KW-0547">Nucleotide-binding</keyword>
<evidence type="ECO:0000313" key="7">
    <source>
        <dbReference type="EMBL" id="MEQ2211440.1"/>
    </source>
</evidence>
<protein>
    <recommendedName>
        <fullName evidence="6">Myosin motor domain-containing protein</fullName>
    </recommendedName>
</protein>
<organism evidence="7 8">
    <name type="scientific">Xenoophorus captivus</name>
    <dbReference type="NCBI Taxonomy" id="1517983"/>
    <lineage>
        <taxon>Eukaryota</taxon>
        <taxon>Metazoa</taxon>
        <taxon>Chordata</taxon>
        <taxon>Craniata</taxon>
        <taxon>Vertebrata</taxon>
        <taxon>Euteleostomi</taxon>
        <taxon>Actinopterygii</taxon>
        <taxon>Neopterygii</taxon>
        <taxon>Teleostei</taxon>
        <taxon>Neoteleostei</taxon>
        <taxon>Acanthomorphata</taxon>
        <taxon>Ovalentaria</taxon>
        <taxon>Atherinomorphae</taxon>
        <taxon>Cyprinodontiformes</taxon>
        <taxon>Goodeidae</taxon>
        <taxon>Xenoophorus</taxon>
    </lineage>
</organism>
<dbReference type="Gene3D" id="1.20.5.190">
    <property type="match status" value="1"/>
</dbReference>
<dbReference type="InterPro" id="IPR000048">
    <property type="entry name" value="IQ_motif_EF-hand-BS"/>
</dbReference>
<evidence type="ECO:0000256" key="3">
    <source>
        <dbReference type="ARBA" id="ARBA00023203"/>
    </source>
</evidence>
<gene>
    <name evidence="7" type="ORF">XENOCAPTIV_001235</name>
</gene>
<evidence type="ECO:0000313" key="8">
    <source>
        <dbReference type="Proteomes" id="UP001434883"/>
    </source>
</evidence>
<feature type="non-terminal residue" evidence="7">
    <location>
        <position position="1"/>
    </location>
</feature>
<keyword evidence="3 4" id="KW-0009">Actin-binding</keyword>
<accession>A0ABV0RT74</accession>
<keyword evidence="4" id="KW-0505">Motor protein</keyword>
<dbReference type="PANTHER" id="PTHR13140">
    <property type="entry name" value="MYOSIN"/>
    <property type="match status" value="1"/>
</dbReference>
<dbReference type="SUPFAM" id="SSF52540">
    <property type="entry name" value="P-loop containing nucleoside triphosphate hydrolases"/>
    <property type="match status" value="1"/>
</dbReference>
<evidence type="ECO:0000256" key="1">
    <source>
        <dbReference type="ARBA" id="ARBA00022741"/>
    </source>
</evidence>
<evidence type="ECO:0000256" key="4">
    <source>
        <dbReference type="PROSITE-ProRule" id="PRU00782"/>
    </source>
</evidence>
<proteinExistence type="inferred from homology"/>
<dbReference type="Proteomes" id="UP001434883">
    <property type="component" value="Unassembled WGS sequence"/>
</dbReference>
<feature type="domain" description="Myosin motor" evidence="6">
    <location>
        <begin position="1"/>
        <end position="27"/>
    </location>
</feature>
<dbReference type="SMART" id="SM00015">
    <property type="entry name" value="IQ"/>
    <property type="match status" value="3"/>
</dbReference>
<dbReference type="PANTHER" id="PTHR13140:SF706">
    <property type="entry name" value="DILUTE CLASS UNCONVENTIONAL MYOSIN, ISOFORM C"/>
    <property type="match status" value="1"/>
</dbReference>
<evidence type="ECO:0000259" key="6">
    <source>
        <dbReference type="PROSITE" id="PS51456"/>
    </source>
</evidence>
<feature type="coiled-coil region" evidence="5">
    <location>
        <begin position="110"/>
        <end position="232"/>
    </location>
</feature>
<keyword evidence="5" id="KW-0175">Coiled coil</keyword>
<comment type="similarity">
    <text evidence="4">Belongs to the TRAFAC class myosin-kinesin ATPase superfamily. Myosin family.</text>
</comment>